<evidence type="ECO:0000256" key="7">
    <source>
        <dbReference type="PIRSR" id="PIRSR602401-1"/>
    </source>
</evidence>
<keyword evidence="10" id="KW-1185">Reference proteome</keyword>
<evidence type="ECO:0000256" key="4">
    <source>
        <dbReference type="ARBA" id="ARBA00023002"/>
    </source>
</evidence>
<dbReference type="GO" id="GO:0005506">
    <property type="term" value="F:iron ion binding"/>
    <property type="evidence" value="ECO:0007669"/>
    <property type="project" value="InterPro"/>
</dbReference>
<feature type="signal peptide" evidence="8">
    <location>
        <begin position="1"/>
        <end position="25"/>
    </location>
</feature>
<organism evidence="9 10">
    <name type="scientific">Tetrapyrgos nigripes</name>
    <dbReference type="NCBI Taxonomy" id="182062"/>
    <lineage>
        <taxon>Eukaryota</taxon>
        <taxon>Fungi</taxon>
        <taxon>Dikarya</taxon>
        <taxon>Basidiomycota</taxon>
        <taxon>Agaricomycotina</taxon>
        <taxon>Agaricomycetes</taxon>
        <taxon>Agaricomycetidae</taxon>
        <taxon>Agaricales</taxon>
        <taxon>Marasmiineae</taxon>
        <taxon>Marasmiaceae</taxon>
        <taxon>Tetrapyrgos</taxon>
    </lineage>
</organism>
<evidence type="ECO:0000256" key="5">
    <source>
        <dbReference type="ARBA" id="ARBA00023004"/>
    </source>
</evidence>
<dbReference type="Proteomes" id="UP000559256">
    <property type="component" value="Unassembled WGS sequence"/>
</dbReference>
<keyword evidence="6" id="KW-0503">Monooxygenase</keyword>
<dbReference type="GO" id="GO:0004497">
    <property type="term" value="F:monooxygenase activity"/>
    <property type="evidence" value="ECO:0007669"/>
    <property type="project" value="UniProtKB-KW"/>
</dbReference>
<dbReference type="Pfam" id="PF00067">
    <property type="entry name" value="p450"/>
    <property type="match status" value="1"/>
</dbReference>
<comment type="caution">
    <text evidence="9">The sequence shown here is derived from an EMBL/GenBank/DDBJ whole genome shotgun (WGS) entry which is preliminary data.</text>
</comment>
<dbReference type="InterPro" id="IPR036396">
    <property type="entry name" value="Cyt_P450_sf"/>
</dbReference>
<evidence type="ECO:0000313" key="10">
    <source>
        <dbReference type="Proteomes" id="UP000559256"/>
    </source>
</evidence>
<evidence type="ECO:0000313" key="9">
    <source>
        <dbReference type="EMBL" id="KAF5366591.1"/>
    </source>
</evidence>
<keyword evidence="2 7" id="KW-0349">Heme</keyword>
<feature type="chain" id="PRO_5034380018" description="Cytochrome P450" evidence="8">
    <location>
        <begin position="26"/>
        <end position="342"/>
    </location>
</feature>
<proteinExistence type="inferred from homology"/>
<dbReference type="InterPro" id="IPR050196">
    <property type="entry name" value="Cytochrome_P450_Monoox"/>
</dbReference>
<reference evidence="9 10" key="1">
    <citation type="journal article" date="2020" name="ISME J.">
        <title>Uncovering the hidden diversity of litter-decomposition mechanisms in mushroom-forming fungi.</title>
        <authorList>
            <person name="Floudas D."/>
            <person name="Bentzer J."/>
            <person name="Ahren D."/>
            <person name="Johansson T."/>
            <person name="Persson P."/>
            <person name="Tunlid A."/>
        </authorList>
    </citation>
    <scope>NUCLEOTIDE SEQUENCE [LARGE SCALE GENOMIC DNA]</scope>
    <source>
        <strain evidence="9 10">CBS 291.85</strain>
    </source>
</reference>
<name>A0A8H5LRD1_9AGAR</name>
<dbReference type="PANTHER" id="PTHR24291:SF50">
    <property type="entry name" value="BIFUNCTIONAL ALBAFLAVENONE MONOOXYGENASE_TERPENE SYNTHASE"/>
    <property type="match status" value="1"/>
</dbReference>
<protein>
    <recommendedName>
        <fullName evidence="11">Cytochrome P450</fullName>
    </recommendedName>
</protein>
<dbReference type="AlphaFoldDB" id="A0A8H5LRD1"/>
<keyword evidence="8" id="KW-0732">Signal</keyword>
<evidence type="ECO:0000256" key="3">
    <source>
        <dbReference type="ARBA" id="ARBA00022723"/>
    </source>
</evidence>
<accession>A0A8H5LRD1</accession>
<sequence length="342" mass="39473">MHDYLWMCLWHLYCLFKLISKEGTALWDDPAQCFTLDAIGSSVLGHNFKAIETDNLFLKEYNQVMAKIAAPLYLLFPWMERLVLWKQLICCIDNLTSKFIDLLEHKRDNPGDDMMTYMLKDPGMTFNKLRDNMIVLFLSRHVSNISDAIVTTLNSNKFQDTTAGSILTLFYFLVCHPEIQQQVRDEVKWVFGDDQNPTVDLISGISLPYLTTCIREALRINTAISYIFPQKSPQPVHLGKYTIPTETSLIMNISAIHHRQDAWKSPHDFDPDRFLDPQWSKSSWLPFALGPRQCPAQNFAMYKQHILASHVSVGIQMGTTSQFHSSQWNPEFLFTFCFDSSP</sequence>
<evidence type="ECO:0000256" key="1">
    <source>
        <dbReference type="ARBA" id="ARBA00010617"/>
    </source>
</evidence>
<feature type="binding site" description="axial binding residue" evidence="7">
    <location>
        <position position="294"/>
    </location>
    <ligand>
        <name>heme</name>
        <dbReference type="ChEBI" id="CHEBI:30413"/>
    </ligand>
    <ligandPart>
        <name>Fe</name>
        <dbReference type="ChEBI" id="CHEBI:18248"/>
    </ligandPart>
</feature>
<keyword evidence="5 7" id="KW-0408">Iron</keyword>
<dbReference type="OrthoDB" id="1470350at2759"/>
<dbReference type="GO" id="GO:0016705">
    <property type="term" value="F:oxidoreductase activity, acting on paired donors, with incorporation or reduction of molecular oxygen"/>
    <property type="evidence" value="ECO:0007669"/>
    <property type="project" value="InterPro"/>
</dbReference>
<comment type="cofactor">
    <cofactor evidence="7">
        <name>heme</name>
        <dbReference type="ChEBI" id="CHEBI:30413"/>
    </cofactor>
</comment>
<dbReference type="SUPFAM" id="SSF48264">
    <property type="entry name" value="Cytochrome P450"/>
    <property type="match status" value="1"/>
</dbReference>
<gene>
    <name evidence="9" type="ORF">D9758_008952</name>
</gene>
<dbReference type="Gene3D" id="1.10.630.10">
    <property type="entry name" value="Cytochrome P450"/>
    <property type="match status" value="1"/>
</dbReference>
<dbReference type="PRINTS" id="PR00463">
    <property type="entry name" value="EP450I"/>
</dbReference>
<dbReference type="InterPro" id="IPR001128">
    <property type="entry name" value="Cyt_P450"/>
</dbReference>
<dbReference type="InterPro" id="IPR002401">
    <property type="entry name" value="Cyt_P450_E_grp-I"/>
</dbReference>
<dbReference type="GO" id="GO:0020037">
    <property type="term" value="F:heme binding"/>
    <property type="evidence" value="ECO:0007669"/>
    <property type="project" value="InterPro"/>
</dbReference>
<evidence type="ECO:0008006" key="11">
    <source>
        <dbReference type="Google" id="ProtNLM"/>
    </source>
</evidence>
<keyword evidence="3 7" id="KW-0479">Metal-binding</keyword>
<evidence type="ECO:0000256" key="6">
    <source>
        <dbReference type="ARBA" id="ARBA00023033"/>
    </source>
</evidence>
<dbReference type="EMBL" id="JAACJM010000022">
    <property type="protein sequence ID" value="KAF5366591.1"/>
    <property type="molecule type" value="Genomic_DNA"/>
</dbReference>
<evidence type="ECO:0000256" key="8">
    <source>
        <dbReference type="SAM" id="SignalP"/>
    </source>
</evidence>
<comment type="similarity">
    <text evidence="1">Belongs to the cytochrome P450 family.</text>
</comment>
<evidence type="ECO:0000256" key="2">
    <source>
        <dbReference type="ARBA" id="ARBA00022617"/>
    </source>
</evidence>
<keyword evidence="4" id="KW-0560">Oxidoreductase</keyword>
<dbReference type="PANTHER" id="PTHR24291">
    <property type="entry name" value="CYTOCHROME P450 FAMILY 4"/>
    <property type="match status" value="1"/>
</dbReference>